<dbReference type="Pfam" id="PF02780">
    <property type="entry name" value="Transketolase_C"/>
    <property type="match status" value="1"/>
</dbReference>
<dbReference type="InterPro" id="IPR029061">
    <property type="entry name" value="THDP-binding"/>
</dbReference>
<comment type="cofactor">
    <cofactor evidence="11">
        <name>Mg(2+)</name>
        <dbReference type="ChEBI" id="CHEBI:18420"/>
    </cofactor>
    <text evidence="11">Binds 1 Mg(2+) ion per subunit.</text>
</comment>
<evidence type="ECO:0000259" key="12">
    <source>
        <dbReference type="SMART" id="SM00861"/>
    </source>
</evidence>
<dbReference type="InterPro" id="IPR005475">
    <property type="entry name" value="Transketolase-like_Pyr-bd"/>
</dbReference>
<keyword evidence="5 11" id="KW-0479">Metal-binding</keyword>
<comment type="function">
    <text evidence="10 11">Catalyzes the acyloin condensation reaction between C atoms 2 and 3 of pyruvate and glyceraldehyde 3-phosphate to yield 1-deoxy-D-xylulose-5-phosphate (DXP).</text>
</comment>
<dbReference type="RefSeq" id="WP_137267490.1">
    <property type="nucleotide sequence ID" value="NZ_SZUA01000002.1"/>
</dbReference>
<dbReference type="Proteomes" id="UP000308707">
    <property type="component" value="Unassembled WGS sequence"/>
</dbReference>
<feature type="binding site" evidence="11">
    <location>
        <position position="182"/>
    </location>
    <ligand>
        <name>Mg(2+)</name>
        <dbReference type="ChEBI" id="CHEBI:18420"/>
    </ligand>
</feature>
<evidence type="ECO:0000256" key="8">
    <source>
        <dbReference type="ARBA" id="ARBA00023052"/>
    </source>
</evidence>
<evidence type="ECO:0000313" key="13">
    <source>
        <dbReference type="EMBL" id="TKR31060.1"/>
    </source>
</evidence>
<accession>A0A4U5JMY3</accession>
<dbReference type="PROSITE" id="PS00801">
    <property type="entry name" value="TRANSKETOLASE_1"/>
    <property type="match status" value="1"/>
</dbReference>
<dbReference type="FunFam" id="3.40.50.920:FF:000002">
    <property type="entry name" value="1-deoxy-D-xylulose-5-phosphate synthase"/>
    <property type="match status" value="1"/>
</dbReference>
<dbReference type="SUPFAM" id="SSF52922">
    <property type="entry name" value="TK C-terminal domain-like"/>
    <property type="match status" value="1"/>
</dbReference>
<feature type="binding site" evidence="11">
    <location>
        <position position="291"/>
    </location>
    <ligand>
        <name>thiamine diphosphate</name>
        <dbReference type="ChEBI" id="CHEBI:58937"/>
    </ligand>
</feature>
<evidence type="ECO:0000256" key="10">
    <source>
        <dbReference type="ARBA" id="ARBA00055605"/>
    </source>
</evidence>
<keyword evidence="14" id="KW-1185">Reference proteome</keyword>
<feature type="binding site" evidence="11">
    <location>
        <begin position="120"/>
        <end position="122"/>
    </location>
    <ligand>
        <name>thiamine diphosphate</name>
        <dbReference type="ChEBI" id="CHEBI:58937"/>
    </ligand>
</feature>
<evidence type="ECO:0000256" key="11">
    <source>
        <dbReference type="HAMAP-Rule" id="MF_00315"/>
    </source>
</evidence>
<dbReference type="Gene3D" id="3.40.50.920">
    <property type="match status" value="1"/>
</dbReference>
<dbReference type="GO" id="GO:0005829">
    <property type="term" value="C:cytosol"/>
    <property type="evidence" value="ECO:0007669"/>
    <property type="project" value="TreeGrafter"/>
</dbReference>
<dbReference type="PANTHER" id="PTHR43322">
    <property type="entry name" value="1-D-DEOXYXYLULOSE 5-PHOSPHATE SYNTHASE-RELATED"/>
    <property type="match status" value="1"/>
</dbReference>
<keyword evidence="6 11" id="KW-0460">Magnesium</keyword>
<feature type="binding site" evidence="11">
    <location>
        <position position="79"/>
    </location>
    <ligand>
        <name>thiamine diphosphate</name>
        <dbReference type="ChEBI" id="CHEBI:58937"/>
    </ligand>
</feature>
<keyword evidence="8 11" id="KW-0786">Thiamine pyrophosphate</keyword>
<comment type="caution">
    <text evidence="13">The sequence shown here is derived from an EMBL/GenBank/DDBJ whole genome shotgun (WGS) entry which is preliminary data.</text>
</comment>
<proteinExistence type="inferred from homology"/>
<dbReference type="InterPro" id="IPR033248">
    <property type="entry name" value="Transketolase_C"/>
</dbReference>
<dbReference type="Gene3D" id="3.40.50.970">
    <property type="match status" value="2"/>
</dbReference>
<dbReference type="GO" id="GO:0008661">
    <property type="term" value="F:1-deoxy-D-xylulose-5-phosphate synthase activity"/>
    <property type="evidence" value="ECO:0007669"/>
    <property type="project" value="UniProtKB-UniRule"/>
</dbReference>
<dbReference type="PANTHER" id="PTHR43322:SF5">
    <property type="entry name" value="1-DEOXY-D-XYLULOSE-5-PHOSPHATE SYNTHASE, CHLOROPLASTIC"/>
    <property type="match status" value="1"/>
</dbReference>
<feature type="binding site" evidence="11">
    <location>
        <position position="182"/>
    </location>
    <ligand>
        <name>thiamine diphosphate</name>
        <dbReference type="ChEBI" id="CHEBI:58937"/>
    </ligand>
</feature>
<dbReference type="InterPro" id="IPR009014">
    <property type="entry name" value="Transketo_C/PFOR_II"/>
</dbReference>
<evidence type="ECO:0000256" key="4">
    <source>
        <dbReference type="ARBA" id="ARBA00022679"/>
    </source>
</evidence>
<dbReference type="InterPro" id="IPR020826">
    <property type="entry name" value="Transketolase_BS"/>
</dbReference>
<comment type="cofactor">
    <cofactor evidence="11">
        <name>thiamine diphosphate</name>
        <dbReference type="ChEBI" id="CHEBI:58937"/>
    </cofactor>
    <text evidence="11">Binds 1 thiamine pyrophosphate per subunit.</text>
</comment>
<dbReference type="PROSITE" id="PS00802">
    <property type="entry name" value="TRANSKETOLASE_2"/>
    <property type="match status" value="1"/>
</dbReference>
<organism evidence="13 14">
    <name type="scientific">Luteimonas gilva</name>
    <dbReference type="NCBI Taxonomy" id="2572684"/>
    <lineage>
        <taxon>Bacteria</taxon>
        <taxon>Pseudomonadati</taxon>
        <taxon>Pseudomonadota</taxon>
        <taxon>Gammaproteobacteria</taxon>
        <taxon>Lysobacterales</taxon>
        <taxon>Lysobacteraceae</taxon>
        <taxon>Luteimonas</taxon>
    </lineage>
</organism>
<dbReference type="SMART" id="SM00861">
    <property type="entry name" value="Transket_pyr"/>
    <property type="match status" value="1"/>
</dbReference>
<dbReference type="GO" id="GO:0000287">
    <property type="term" value="F:magnesium ion binding"/>
    <property type="evidence" value="ECO:0007669"/>
    <property type="project" value="UniProtKB-UniRule"/>
</dbReference>
<evidence type="ECO:0000256" key="2">
    <source>
        <dbReference type="ARBA" id="ARBA00011081"/>
    </source>
</evidence>
<dbReference type="CDD" id="cd02007">
    <property type="entry name" value="TPP_DXS"/>
    <property type="match status" value="1"/>
</dbReference>
<dbReference type="AlphaFoldDB" id="A0A4U5JMY3"/>
<sequence length="636" mass="68450">MIDPQRYPRLSRIETPADLRGFDEAELPAIADELRAYLIESVGKSGGHFGAGLGVIELTVALHYLYDTPNDRLVWDVGHQCYPHKILTGRRDRIHTVKQKDGVAPFPKREESEYDTFGVGHSSTSISAALGMAIANARAGDERKVVAVIGDGAMTAGMAYEALNHAGGMDPEPSLLVILNDNRMSISENVGGITKMLGRMTGSRTLNAIREGGKKLLGDKRSSGTARFVRRWEEHWKGMFVPSTLFEEMGFHYTGPIDGHDVKALAAALKTLKTLKGPQLLHIITTKGKGYELAEGDQIGYHAVSPFDPSLGVVSKPGAKKPTYTDVFGDWLCDMAAADPKLMGITPAMREGSGLVRFSKEYPERYFDVAIAEQHAVTLAAGMACEGAKPVVAIYSTFLQRGYDQLVHDVAIQNLDVLFAIDRGGVVGPDGATHAGNLDLSYLRCVPNMVVMAPADENECRQMLSTGFRHEGPAAVRYPRGTGPGVAVQSDLDTLPIGKAEVRARGSRIALLAFGALVPAAEKVGAELGLTVVNMRFVKPLDRALILELAKSHEGFVTLEDNVVMGGAGSAVAESLNEAHLTLPIMHLGLPDEFQHHAGREDLLAEAGLDAAGIRKALLARWPDLEQPAMRNVAAS</sequence>
<dbReference type="Pfam" id="PF02779">
    <property type="entry name" value="Transket_pyr"/>
    <property type="match status" value="1"/>
</dbReference>
<dbReference type="GO" id="GO:0019288">
    <property type="term" value="P:isopentenyl diphosphate biosynthetic process, methylerythritol 4-phosphate pathway"/>
    <property type="evidence" value="ECO:0007669"/>
    <property type="project" value="TreeGrafter"/>
</dbReference>
<dbReference type="FunFam" id="3.40.50.970:FF:000005">
    <property type="entry name" value="1-deoxy-D-xylulose-5-phosphate synthase"/>
    <property type="match status" value="1"/>
</dbReference>
<dbReference type="NCBIfam" id="TIGR00204">
    <property type="entry name" value="dxs"/>
    <property type="match status" value="1"/>
</dbReference>
<evidence type="ECO:0000256" key="6">
    <source>
        <dbReference type="ARBA" id="ARBA00022842"/>
    </source>
</evidence>
<dbReference type="GO" id="GO:0009228">
    <property type="term" value="P:thiamine biosynthetic process"/>
    <property type="evidence" value="ECO:0007669"/>
    <property type="project" value="UniProtKB-UniRule"/>
</dbReference>
<feature type="domain" description="Transketolase-like pyrimidine-binding" evidence="12">
    <location>
        <begin position="322"/>
        <end position="486"/>
    </location>
</feature>
<dbReference type="SUPFAM" id="SSF52518">
    <property type="entry name" value="Thiamin diphosphate-binding fold (THDP-binding)"/>
    <property type="match status" value="2"/>
</dbReference>
<comment type="subunit">
    <text evidence="3 11">Homodimer.</text>
</comment>
<dbReference type="NCBIfam" id="NF003933">
    <property type="entry name" value="PRK05444.2-2"/>
    <property type="match status" value="1"/>
</dbReference>
<dbReference type="GO" id="GO:0030976">
    <property type="term" value="F:thiamine pyrophosphate binding"/>
    <property type="evidence" value="ECO:0007669"/>
    <property type="project" value="UniProtKB-UniRule"/>
</dbReference>
<keyword evidence="4 11" id="KW-0808">Transferase</keyword>
<gene>
    <name evidence="11" type="primary">dxs</name>
    <name evidence="13" type="ORF">FCE95_13415</name>
</gene>
<keyword evidence="7 11" id="KW-0784">Thiamine biosynthesis</keyword>
<dbReference type="EMBL" id="SZUA01000002">
    <property type="protein sequence ID" value="TKR31060.1"/>
    <property type="molecule type" value="Genomic_DNA"/>
</dbReference>
<protein>
    <recommendedName>
        <fullName evidence="11">1-deoxy-D-xylulose-5-phosphate synthase</fullName>
        <ecNumber evidence="11">2.2.1.7</ecNumber>
    </recommendedName>
    <alternativeName>
        <fullName evidence="11">1-deoxyxylulose-5-phosphate synthase</fullName>
        <shortName evidence="11">DXP synthase</shortName>
        <shortName evidence="11">DXPS</shortName>
    </alternativeName>
</protein>
<comment type="catalytic activity">
    <reaction evidence="11">
        <text>D-glyceraldehyde 3-phosphate + pyruvate + H(+) = 1-deoxy-D-xylulose 5-phosphate + CO2</text>
        <dbReference type="Rhea" id="RHEA:12605"/>
        <dbReference type="ChEBI" id="CHEBI:15361"/>
        <dbReference type="ChEBI" id="CHEBI:15378"/>
        <dbReference type="ChEBI" id="CHEBI:16526"/>
        <dbReference type="ChEBI" id="CHEBI:57792"/>
        <dbReference type="ChEBI" id="CHEBI:59776"/>
        <dbReference type="EC" id="2.2.1.7"/>
    </reaction>
</comment>
<evidence type="ECO:0000256" key="9">
    <source>
        <dbReference type="ARBA" id="ARBA00023229"/>
    </source>
</evidence>
<keyword evidence="9 11" id="KW-0414">Isoprene biosynthesis</keyword>
<evidence type="ECO:0000256" key="7">
    <source>
        <dbReference type="ARBA" id="ARBA00022977"/>
    </source>
</evidence>
<comment type="similarity">
    <text evidence="2 11">Belongs to the transketolase family. DXPS subfamily.</text>
</comment>
<dbReference type="CDD" id="cd07033">
    <property type="entry name" value="TPP_PYR_DXS_TK_like"/>
    <property type="match status" value="1"/>
</dbReference>
<feature type="binding site" evidence="11">
    <location>
        <begin position="152"/>
        <end position="153"/>
    </location>
    <ligand>
        <name>thiamine diphosphate</name>
        <dbReference type="ChEBI" id="CHEBI:58937"/>
    </ligand>
</feature>
<dbReference type="InterPro" id="IPR049557">
    <property type="entry name" value="Transketolase_CS"/>
</dbReference>
<feature type="binding site" evidence="11">
    <location>
        <position position="151"/>
    </location>
    <ligand>
        <name>Mg(2+)</name>
        <dbReference type="ChEBI" id="CHEBI:18420"/>
    </ligand>
</feature>
<feature type="binding site" evidence="11">
    <location>
        <position position="373"/>
    </location>
    <ligand>
        <name>thiamine diphosphate</name>
        <dbReference type="ChEBI" id="CHEBI:58937"/>
    </ligand>
</feature>
<dbReference type="HAMAP" id="MF_00315">
    <property type="entry name" value="DXP_synth"/>
    <property type="match status" value="1"/>
</dbReference>
<evidence type="ECO:0000313" key="14">
    <source>
        <dbReference type="Proteomes" id="UP000308707"/>
    </source>
</evidence>
<dbReference type="Pfam" id="PF13292">
    <property type="entry name" value="DXP_synthase_N"/>
    <property type="match status" value="1"/>
</dbReference>
<comment type="pathway">
    <text evidence="1 11">Metabolic intermediate biosynthesis; 1-deoxy-D-xylulose 5-phosphate biosynthesis; 1-deoxy-D-xylulose 5-phosphate from D-glyceraldehyde 3-phosphate and pyruvate: step 1/1.</text>
</comment>
<evidence type="ECO:0000256" key="5">
    <source>
        <dbReference type="ARBA" id="ARBA00022723"/>
    </source>
</evidence>
<dbReference type="EC" id="2.2.1.7" evidence="11"/>
<dbReference type="OrthoDB" id="9803371at2"/>
<evidence type="ECO:0000256" key="3">
    <source>
        <dbReference type="ARBA" id="ARBA00011738"/>
    </source>
</evidence>
<dbReference type="GO" id="GO:0016114">
    <property type="term" value="P:terpenoid biosynthetic process"/>
    <property type="evidence" value="ECO:0007669"/>
    <property type="project" value="UniProtKB-UniRule"/>
</dbReference>
<dbReference type="UniPathway" id="UPA00064">
    <property type="reaction ID" value="UER00091"/>
</dbReference>
<dbReference type="InterPro" id="IPR005477">
    <property type="entry name" value="Dxylulose-5-P_synthase"/>
</dbReference>
<evidence type="ECO:0000256" key="1">
    <source>
        <dbReference type="ARBA" id="ARBA00004980"/>
    </source>
</evidence>
<name>A0A4U5JMY3_9GAMM</name>
<reference evidence="13 14" key="1">
    <citation type="submission" date="2019-04" db="EMBL/GenBank/DDBJ databases">
        <title>Reference strain of H23.</title>
        <authorList>
            <person name="Luo X."/>
        </authorList>
    </citation>
    <scope>NUCLEOTIDE SEQUENCE [LARGE SCALE GENOMIC DNA]</scope>
    <source>
        <strain evidence="13 14">H23</strain>
    </source>
</reference>